<keyword evidence="1" id="KW-0472">Membrane</keyword>
<keyword evidence="1" id="KW-0812">Transmembrane</keyword>
<evidence type="ECO:0000313" key="2">
    <source>
        <dbReference type="EMBL" id="MPM95356.1"/>
    </source>
</evidence>
<dbReference type="EMBL" id="VSSQ01041867">
    <property type="protein sequence ID" value="MPM95356.1"/>
    <property type="molecule type" value="Genomic_DNA"/>
</dbReference>
<feature type="transmembrane region" description="Helical" evidence="1">
    <location>
        <begin position="115"/>
        <end position="135"/>
    </location>
</feature>
<proteinExistence type="predicted"/>
<dbReference type="PANTHER" id="PTHR40078:SF1">
    <property type="entry name" value="INTEGRAL MEMBRANE PROTEIN"/>
    <property type="match status" value="1"/>
</dbReference>
<gene>
    <name evidence="2" type="ORF">SDC9_142510</name>
</gene>
<comment type="caution">
    <text evidence="2">The sequence shown here is derived from an EMBL/GenBank/DDBJ whole genome shotgun (WGS) entry which is preliminary data.</text>
</comment>
<keyword evidence="1" id="KW-1133">Transmembrane helix</keyword>
<dbReference type="InterPro" id="IPR038750">
    <property type="entry name" value="YczE/YyaS-like"/>
</dbReference>
<dbReference type="PANTHER" id="PTHR40078">
    <property type="entry name" value="INTEGRAL MEMBRANE PROTEIN-RELATED"/>
    <property type="match status" value="1"/>
</dbReference>
<sequence>MLVIIGALAFREKIGLGTILNALMVGVFTDVIMSFDVIRELNNLWWGIAMLLFGQFLLSVGTYFYIGTGLGAGPRDTIMIALKKRLPKVPVGIIRGSVEGVVLIIGYFLGGKVGVGTVIAVFGISFILQFTFMMFRFNVEQVRHESIIDTAKLVLKKPGEPLCTAQETAEKEKIQNLAADE</sequence>
<reference evidence="2" key="1">
    <citation type="submission" date="2019-08" db="EMBL/GenBank/DDBJ databases">
        <authorList>
            <person name="Kucharzyk K."/>
            <person name="Murdoch R.W."/>
            <person name="Higgins S."/>
            <person name="Loffler F."/>
        </authorList>
    </citation>
    <scope>NUCLEOTIDE SEQUENCE</scope>
</reference>
<feature type="transmembrane region" description="Helical" evidence="1">
    <location>
        <begin position="89"/>
        <end position="109"/>
    </location>
</feature>
<dbReference type="AlphaFoldDB" id="A0A645E1C1"/>
<feature type="transmembrane region" description="Helical" evidence="1">
    <location>
        <begin position="44"/>
        <end position="68"/>
    </location>
</feature>
<organism evidence="2">
    <name type="scientific">bioreactor metagenome</name>
    <dbReference type="NCBI Taxonomy" id="1076179"/>
    <lineage>
        <taxon>unclassified sequences</taxon>
        <taxon>metagenomes</taxon>
        <taxon>ecological metagenomes</taxon>
    </lineage>
</organism>
<accession>A0A645E1C1</accession>
<protein>
    <submittedName>
        <fullName evidence="2">Uncharacterized protein</fullName>
    </submittedName>
</protein>
<name>A0A645E1C1_9ZZZZ</name>
<feature type="transmembrane region" description="Helical" evidence="1">
    <location>
        <begin position="20"/>
        <end position="38"/>
    </location>
</feature>
<dbReference type="Pfam" id="PF19700">
    <property type="entry name" value="DUF6198"/>
    <property type="match status" value="1"/>
</dbReference>
<evidence type="ECO:0000256" key="1">
    <source>
        <dbReference type="SAM" id="Phobius"/>
    </source>
</evidence>